<dbReference type="Proteomes" id="UP000030651">
    <property type="component" value="Unassembled WGS sequence"/>
</dbReference>
<dbReference type="AlphaFoldDB" id="W3WLI8"/>
<dbReference type="OrthoDB" id="41492at2759"/>
<dbReference type="RefSeq" id="XP_007839974.1">
    <property type="nucleotide sequence ID" value="XM_007841783.1"/>
</dbReference>
<dbReference type="Gene3D" id="3.40.50.720">
    <property type="entry name" value="NAD(P)-binding Rossmann-like Domain"/>
    <property type="match status" value="1"/>
</dbReference>
<dbReference type="KEGG" id="pfy:PFICI_13202"/>
<dbReference type="HOGENOM" id="CLU_042088_0_1_1"/>
<reference evidence="3" key="1">
    <citation type="journal article" date="2015" name="BMC Genomics">
        <title>Genomic and transcriptomic analysis of the endophytic fungus Pestalotiopsis fici reveals its lifestyle and high potential for synthesis of natural products.</title>
        <authorList>
            <person name="Wang X."/>
            <person name="Zhang X."/>
            <person name="Liu L."/>
            <person name="Xiang M."/>
            <person name="Wang W."/>
            <person name="Sun X."/>
            <person name="Che Y."/>
            <person name="Guo L."/>
            <person name="Liu G."/>
            <person name="Guo L."/>
            <person name="Wang C."/>
            <person name="Yin W.B."/>
            <person name="Stadler M."/>
            <person name="Zhang X."/>
            <person name="Liu X."/>
        </authorList>
    </citation>
    <scope>NUCLEOTIDE SEQUENCE [LARGE SCALE GENOMIC DNA]</scope>
    <source>
        <strain evidence="3">W106-1 / CGMCC3.15140</strain>
    </source>
</reference>
<dbReference type="InterPro" id="IPR003462">
    <property type="entry name" value="ODC_Mu_crystall"/>
</dbReference>
<dbReference type="InterPro" id="IPR023401">
    <property type="entry name" value="ODC_N"/>
</dbReference>
<dbReference type="PANTHER" id="PTHR13812:SF19">
    <property type="entry name" value="KETIMINE REDUCTASE MU-CRYSTALLIN"/>
    <property type="match status" value="1"/>
</dbReference>
<sequence>MGQFLILSDSTVHDILIDLRKDQILHIRDALVQCLTEFSTGSEREYQPPVGIVNRPEGNKTLFRPFTSASSVGVKVIVDPPPSSPAAGALHGILAICDLNGIPTGMLNAEEITGYRTALSALVPFLWRRCVENIVVFGAGRQALWHLRLALALRGDEIKSITILNRSAQRAQGLLAEILQENEKHWGSPARMKYLDPSYVGYKSEMSTHLGTADAIFCTVGTTAPVFSAESVLDAKRRRLPYISAVGSWQQNMLELDPNLLRRVRKPENGYRLDEQVGGSVLVDDRIGALEHSGEIVQSELDASDIIEIGQIEQLRSSENSKQLHEWLEDGLLVYKSIGVSTTDLAAGRAVLALATAKGVGVQLDNF</sequence>
<keyword evidence="3" id="KW-1185">Reference proteome</keyword>
<dbReference type="InterPro" id="IPR036291">
    <property type="entry name" value="NAD(P)-bd_dom_sf"/>
</dbReference>
<gene>
    <name evidence="2" type="ORF">PFICI_13202</name>
</gene>
<evidence type="ECO:0000313" key="2">
    <source>
        <dbReference type="EMBL" id="ETS74718.1"/>
    </source>
</evidence>
<dbReference type="GeneID" id="19278215"/>
<evidence type="ECO:0008006" key="4">
    <source>
        <dbReference type="Google" id="ProtNLM"/>
    </source>
</evidence>
<dbReference type="Gene3D" id="3.30.1780.10">
    <property type="entry name" value="ornithine cyclodeaminase, domain 1"/>
    <property type="match status" value="1"/>
</dbReference>
<protein>
    <recommendedName>
        <fullName evidence="4">Quinate/shikimate 5-dehydrogenase/glutamyl-tRNA reductase domain-containing protein</fullName>
    </recommendedName>
</protein>
<dbReference type="PANTHER" id="PTHR13812">
    <property type="entry name" value="KETIMINE REDUCTASE MU-CRYSTALLIN"/>
    <property type="match status" value="1"/>
</dbReference>
<accession>W3WLI8</accession>
<dbReference type="EMBL" id="KI912119">
    <property type="protein sequence ID" value="ETS74718.1"/>
    <property type="molecule type" value="Genomic_DNA"/>
</dbReference>
<dbReference type="OMA" id="LWHTRLI"/>
<dbReference type="InParanoid" id="W3WLI8"/>
<proteinExistence type="inferred from homology"/>
<dbReference type="GO" id="GO:0005737">
    <property type="term" value="C:cytoplasm"/>
    <property type="evidence" value="ECO:0007669"/>
    <property type="project" value="TreeGrafter"/>
</dbReference>
<evidence type="ECO:0000256" key="1">
    <source>
        <dbReference type="ARBA" id="ARBA00008903"/>
    </source>
</evidence>
<evidence type="ECO:0000313" key="3">
    <source>
        <dbReference type="Proteomes" id="UP000030651"/>
    </source>
</evidence>
<dbReference type="FunCoup" id="W3WLI8">
    <property type="interactions" value="7"/>
</dbReference>
<organism evidence="2 3">
    <name type="scientific">Pestalotiopsis fici (strain W106-1 / CGMCC3.15140)</name>
    <dbReference type="NCBI Taxonomy" id="1229662"/>
    <lineage>
        <taxon>Eukaryota</taxon>
        <taxon>Fungi</taxon>
        <taxon>Dikarya</taxon>
        <taxon>Ascomycota</taxon>
        <taxon>Pezizomycotina</taxon>
        <taxon>Sordariomycetes</taxon>
        <taxon>Xylariomycetidae</taxon>
        <taxon>Amphisphaeriales</taxon>
        <taxon>Sporocadaceae</taxon>
        <taxon>Pestalotiopsis</taxon>
    </lineage>
</organism>
<comment type="similarity">
    <text evidence="1">Belongs to the ornithine cyclodeaminase/mu-crystallin family.</text>
</comment>
<name>W3WLI8_PESFW</name>
<dbReference type="SUPFAM" id="SSF51735">
    <property type="entry name" value="NAD(P)-binding Rossmann-fold domains"/>
    <property type="match status" value="1"/>
</dbReference>
<dbReference type="eggNOG" id="KOG3007">
    <property type="taxonomic scope" value="Eukaryota"/>
</dbReference>